<accession>A0A0C2SSY7</accession>
<organism evidence="2 3">
    <name type="scientific">Amanita muscaria (strain Koide BX008)</name>
    <dbReference type="NCBI Taxonomy" id="946122"/>
    <lineage>
        <taxon>Eukaryota</taxon>
        <taxon>Fungi</taxon>
        <taxon>Dikarya</taxon>
        <taxon>Basidiomycota</taxon>
        <taxon>Agaricomycotina</taxon>
        <taxon>Agaricomycetes</taxon>
        <taxon>Agaricomycetidae</taxon>
        <taxon>Agaricales</taxon>
        <taxon>Pluteineae</taxon>
        <taxon>Amanitaceae</taxon>
        <taxon>Amanita</taxon>
    </lineage>
</organism>
<feature type="region of interest" description="Disordered" evidence="1">
    <location>
        <begin position="15"/>
        <end position="46"/>
    </location>
</feature>
<evidence type="ECO:0000256" key="1">
    <source>
        <dbReference type="SAM" id="MobiDB-lite"/>
    </source>
</evidence>
<protein>
    <submittedName>
        <fullName evidence="2">Uncharacterized protein</fullName>
    </submittedName>
</protein>
<dbReference type="EMBL" id="KN818236">
    <property type="protein sequence ID" value="KIL66460.1"/>
    <property type="molecule type" value="Genomic_DNA"/>
</dbReference>
<evidence type="ECO:0000313" key="2">
    <source>
        <dbReference type="EMBL" id="KIL66460.1"/>
    </source>
</evidence>
<proteinExistence type="predicted"/>
<name>A0A0C2SSY7_AMAMK</name>
<evidence type="ECO:0000313" key="3">
    <source>
        <dbReference type="Proteomes" id="UP000054549"/>
    </source>
</evidence>
<dbReference type="HOGENOM" id="CLU_2849200_0_0_1"/>
<reference evidence="2 3" key="1">
    <citation type="submission" date="2014-04" db="EMBL/GenBank/DDBJ databases">
        <title>Evolutionary Origins and Diversification of the Mycorrhizal Mutualists.</title>
        <authorList>
            <consortium name="DOE Joint Genome Institute"/>
            <consortium name="Mycorrhizal Genomics Consortium"/>
            <person name="Kohler A."/>
            <person name="Kuo A."/>
            <person name="Nagy L.G."/>
            <person name="Floudas D."/>
            <person name="Copeland A."/>
            <person name="Barry K.W."/>
            <person name="Cichocki N."/>
            <person name="Veneault-Fourrey C."/>
            <person name="LaButti K."/>
            <person name="Lindquist E.A."/>
            <person name="Lipzen A."/>
            <person name="Lundell T."/>
            <person name="Morin E."/>
            <person name="Murat C."/>
            <person name="Riley R."/>
            <person name="Ohm R."/>
            <person name="Sun H."/>
            <person name="Tunlid A."/>
            <person name="Henrissat B."/>
            <person name="Grigoriev I.V."/>
            <person name="Hibbett D.S."/>
            <person name="Martin F."/>
        </authorList>
    </citation>
    <scope>NUCLEOTIDE SEQUENCE [LARGE SCALE GENOMIC DNA]</scope>
    <source>
        <strain evidence="2 3">Koide BX008</strain>
    </source>
</reference>
<gene>
    <name evidence="2" type="ORF">M378DRAFT_160924</name>
</gene>
<dbReference type="AlphaFoldDB" id="A0A0C2SSY7"/>
<dbReference type="Proteomes" id="UP000054549">
    <property type="component" value="Unassembled WGS sequence"/>
</dbReference>
<keyword evidence="3" id="KW-1185">Reference proteome</keyword>
<sequence>MTDVFFSRNQLKCSRYKKTQRSENHTSPPDVIIPDKRRTNRRSNYSGYCARSIGKTKRFPVETIT</sequence>
<dbReference type="InParanoid" id="A0A0C2SSY7"/>